<gene>
    <name evidence="5" type="ORF">DLM46_12445</name>
</gene>
<comment type="caution">
    <text evidence="5">The sequence shown here is derived from an EMBL/GenBank/DDBJ whole genome shotgun (WGS) entry which is preliminary data.</text>
</comment>
<dbReference type="SUPFAM" id="SSF101852">
    <property type="entry name" value="Bacterial fluorinating enzyme, C-terminal domain"/>
    <property type="match status" value="1"/>
</dbReference>
<dbReference type="Gene3D" id="3.40.50.10790">
    <property type="entry name" value="S-adenosyl-l-methionine hydroxide adenosyltransferase, N-terminal"/>
    <property type="match status" value="1"/>
</dbReference>
<dbReference type="OrthoDB" id="9792195at2"/>
<feature type="domain" description="S-adenosyl-l-methionine hydroxide adenosyltransferase C-terminal" evidence="4">
    <location>
        <begin position="165"/>
        <end position="243"/>
    </location>
</feature>
<comment type="similarity">
    <text evidence="2">Belongs to the SAM hydrolase / SAM-dependent halogenase family.</text>
</comment>
<sequence length="258" mass="27460">MIALFTDFGADDIYVGQLKTALLRHAAAGTTLIDVLHTAPNYDPRASAHLLAALRGWYLPDTVFLAVVDPGVGGERDAVVLQADAQWFVGPDNGLLSVVAARAAHSRTWRITWRPAMLSASFHGRDLFAPVAAWLSRGDLLADPLPDKLAESAGLRVQRGADDLAEVIYVDHYGNALTGLRAGTVPRSARLDIASREVAYARVFADAPAGQAFWYENSIGLVEIAVSGGSAAAQLGVRVGDAVGQRRLPPDPREEGNS</sequence>
<keyword evidence="1" id="KW-0949">S-adenosyl-L-methionine</keyword>
<dbReference type="Pfam" id="PF20257">
    <property type="entry name" value="SAM_HAT_C"/>
    <property type="match status" value="1"/>
</dbReference>
<dbReference type="InterPro" id="IPR002747">
    <property type="entry name" value="SAM_OH_AdoTrfase"/>
</dbReference>
<dbReference type="PIRSF" id="PIRSF006779">
    <property type="entry name" value="UCP006779"/>
    <property type="match status" value="1"/>
</dbReference>
<dbReference type="InterPro" id="IPR046470">
    <property type="entry name" value="SAM_HAT_C"/>
</dbReference>
<evidence type="ECO:0000259" key="4">
    <source>
        <dbReference type="Pfam" id="PF20257"/>
    </source>
</evidence>
<evidence type="ECO:0000259" key="3">
    <source>
        <dbReference type="Pfam" id="PF01887"/>
    </source>
</evidence>
<dbReference type="InterPro" id="IPR023227">
    <property type="entry name" value="SAM_OH_AdoTrfase_C_sf"/>
</dbReference>
<dbReference type="PANTHER" id="PTHR35092:SF1">
    <property type="entry name" value="CHLORINASE MJ1651"/>
    <property type="match status" value="1"/>
</dbReference>
<dbReference type="SUPFAM" id="SSF102522">
    <property type="entry name" value="Bacterial fluorinating enzyme, N-terminal domain"/>
    <property type="match status" value="1"/>
</dbReference>
<name>A0A370N9V4_9BURK</name>
<dbReference type="Pfam" id="PF01887">
    <property type="entry name" value="SAM_HAT_N"/>
    <property type="match status" value="1"/>
</dbReference>
<evidence type="ECO:0000256" key="1">
    <source>
        <dbReference type="ARBA" id="ARBA00022691"/>
    </source>
</evidence>
<dbReference type="AlphaFoldDB" id="A0A370N9V4"/>
<evidence type="ECO:0000256" key="2">
    <source>
        <dbReference type="ARBA" id="ARBA00024035"/>
    </source>
</evidence>
<dbReference type="RefSeq" id="WP_115101078.1">
    <property type="nucleotide sequence ID" value="NZ_QHKS01000007.1"/>
</dbReference>
<dbReference type="Proteomes" id="UP000254875">
    <property type="component" value="Unassembled WGS sequence"/>
</dbReference>
<dbReference type="InterPro" id="IPR046469">
    <property type="entry name" value="SAM_HAT_N"/>
</dbReference>
<dbReference type="EMBL" id="QHKS01000007">
    <property type="protein sequence ID" value="RDK02400.1"/>
    <property type="molecule type" value="Genomic_DNA"/>
</dbReference>
<proteinExistence type="inferred from homology"/>
<feature type="domain" description="S-adenosyl-l-methionine hydroxide adenosyltransferase N-terminal" evidence="3">
    <location>
        <begin position="2"/>
        <end position="140"/>
    </location>
</feature>
<reference evidence="6" key="1">
    <citation type="submission" date="2018-05" db="EMBL/GenBank/DDBJ databases">
        <authorList>
            <person name="Feng T."/>
        </authorList>
    </citation>
    <scope>NUCLEOTIDE SEQUENCE [LARGE SCALE GENOMIC DNA]</scope>
    <source>
        <strain evidence="6">S27</strain>
    </source>
</reference>
<evidence type="ECO:0000313" key="6">
    <source>
        <dbReference type="Proteomes" id="UP000254875"/>
    </source>
</evidence>
<dbReference type="Gene3D" id="2.40.30.90">
    <property type="entry name" value="Bacterial fluorinating enzyme like"/>
    <property type="match status" value="1"/>
</dbReference>
<protein>
    <recommendedName>
        <fullName evidence="7">SAM-dependent chlorinase/fluorinase</fullName>
    </recommendedName>
</protein>
<accession>A0A370N9V4</accession>
<evidence type="ECO:0000313" key="5">
    <source>
        <dbReference type="EMBL" id="RDK02400.1"/>
    </source>
</evidence>
<dbReference type="InterPro" id="IPR023228">
    <property type="entry name" value="SAM_OH_AdoTrfase_N_sf"/>
</dbReference>
<organism evidence="5 6">
    <name type="scientific">Paraburkholderia lacunae</name>
    <dbReference type="NCBI Taxonomy" id="2211104"/>
    <lineage>
        <taxon>Bacteria</taxon>
        <taxon>Pseudomonadati</taxon>
        <taxon>Pseudomonadota</taxon>
        <taxon>Betaproteobacteria</taxon>
        <taxon>Burkholderiales</taxon>
        <taxon>Burkholderiaceae</taxon>
        <taxon>Paraburkholderia</taxon>
    </lineage>
</organism>
<evidence type="ECO:0008006" key="7">
    <source>
        <dbReference type="Google" id="ProtNLM"/>
    </source>
</evidence>
<dbReference type="PANTHER" id="PTHR35092">
    <property type="entry name" value="CHLORINASE MJ1651"/>
    <property type="match status" value="1"/>
</dbReference>
<keyword evidence="6" id="KW-1185">Reference proteome</keyword>